<organism evidence="2 3">
    <name type="scientific">Corynebacterium mycetoides</name>
    <dbReference type="NCBI Taxonomy" id="38302"/>
    <lineage>
        <taxon>Bacteria</taxon>
        <taxon>Bacillati</taxon>
        <taxon>Actinomycetota</taxon>
        <taxon>Actinomycetes</taxon>
        <taxon>Mycobacteriales</taxon>
        <taxon>Corynebacteriaceae</taxon>
        <taxon>Corynebacterium</taxon>
    </lineage>
</organism>
<dbReference type="EMBL" id="LT629700">
    <property type="protein sequence ID" value="SDM07439.1"/>
    <property type="molecule type" value="Genomic_DNA"/>
</dbReference>
<dbReference type="NCBIfam" id="NF040480">
    <property type="entry name" value="CGLAU_01105_fam"/>
    <property type="match status" value="1"/>
</dbReference>
<name>A0A1G9Q904_9CORY</name>
<feature type="region of interest" description="Disordered" evidence="1">
    <location>
        <begin position="188"/>
        <end position="224"/>
    </location>
</feature>
<accession>A0A1G9Q904</accession>
<protein>
    <submittedName>
        <fullName evidence="2">Uncharacterized protein</fullName>
    </submittedName>
</protein>
<feature type="region of interest" description="Disordered" evidence="1">
    <location>
        <begin position="48"/>
        <end position="73"/>
    </location>
</feature>
<sequence length="224" mass="23111">MTSENTQDNNRSYDNGSIMDSLRGAGEALLAAGSALGSAVGTFASNFREERTASTSGAHAAAQNGEQQQDTVGAQLRAAVDHARSAFNSADNDHDFRAAVSSFAADAESIFRDIAGSVTRAGGATADSSEGEQVKAAFGNAVGEVRQTFNQAVAGVRNRAEESDIDAEGAVADMRDRLDALIEKLSAQLGGAESAPEDGARSQADTIEGEVVHNDDGDQATDKN</sequence>
<evidence type="ECO:0000313" key="3">
    <source>
        <dbReference type="Proteomes" id="UP000199350"/>
    </source>
</evidence>
<dbReference type="AlphaFoldDB" id="A0A1G9Q904"/>
<dbReference type="OrthoDB" id="4410901at2"/>
<proteinExistence type="predicted"/>
<evidence type="ECO:0000313" key="2">
    <source>
        <dbReference type="EMBL" id="SDM07439.1"/>
    </source>
</evidence>
<evidence type="ECO:0000256" key="1">
    <source>
        <dbReference type="SAM" id="MobiDB-lite"/>
    </source>
</evidence>
<dbReference type="RefSeq" id="WP_092151399.1">
    <property type="nucleotide sequence ID" value="NZ_LT629700.1"/>
</dbReference>
<feature type="compositionally biased region" description="Basic and acidic residues" evidence="1">
    <location>
        <begin position="210"/>
        <end position="224"/>
    </location>
</feature>
<reference evidence="3" key="1">
    <citation type="submission" date="2016-10" db="EMBL/GenBank/DDBJ databases">
        <authorList>
            <person name="Varghese N."/>
            <person name="Submissions S."/>
        </authorList>
    </citation>
    <scope>NUCLEOTIDE SEQUENCE [LARGE SCALE GENOMIC DNA]</scope>
    <source>
        <strain evidence="3">DSM 20632</strain>
    </source>
</reference>
<gene>
    <name evidence="2" type="ORF">SAMN04488535_1807</name>
</gene>
<dbReference type="STRING" id="38302.SAMN04488535_1807"/>
<dbReference type="Proteomes" id="UP000199350">
    <property type="component" value="Chromosome I"/>
</dbReference>
<keyword evidence="3" id="KW-1185">Reference proteome</keyword>